<accession>A0A9Q0VJA9</accession>
<gene>
    <name evidence="1" type="ORF">OIU85_000304</name>
</gene>
<keyword evidence="2" id="KW-1185">Reference proteome</keyword>
<dbReference type="InterPro" id="IPR011990">
    <property type="entry name" value="TPR-like_helical_dom_sf"/>
</dbReference>
<dbReference type="Gene3D" id="1.25.40.10">
    <property type="entry name" value="Tetratricopeptide repeat domain"/>
    <property type="match status" value="1"/>
</dbReference>
<protein>
    <recommendedName>
        <fullName evidence="3">Pentacotripeptide-repeat region of PRORP domain-containing protein</fullName>
    </recommendedName>
</protein>
<dbReference type="OrthoDB" id="1929855at2759"/>
<evidence type="ECO:0000313" key="2">
    <source>
        <dbReference type="Proteomes" id="UP001151529"/>
    </source>
</evidence>
<dbReference type="InterPro" id="IPR046848">
    <property type="entry name" value="E_motif"/>
</dbReference>
<reference evidence="1" key="2">
    <citation type="journal article" date="2023" name="Int. J. Mol. Sci.">
        <title>De Novo Assembly and Annotation of 11 Diverse Shrub Willow (Salix) Genomes Reveals Novel Gene Organization in Sex-Linked Regions.</title>
        <authorList>
            <person name="Hyden B."/>
            <person name="Feng K."/>
            <person name="Yates T.B."/>
            <person name="Jawdy S."/>
            <person name="Cereghino C."/>
            <person name="Smart L.B."/>
            <person name="Muchero W."/>
        </authorList>
    </citation>
    <scope>NUCLEOTIDE SEQUENCE [LARGE SCALE GENOMIC DNA]</scope>
    <source>
        <tissue evidence="1">Shoot tip</tissue>
    </source>
</reference>
<dbReference type="EMBL" id="JAPFFL010000001">
    <property type="protein sequence ID" value="KAJ6749657.1"/>
    <property type="molecule type" value="Genomic_DNA"/>
</dbReference>
<dbReference type="Proteomes" id="UP001151529">
    <property type="component" value="Chromosome 16"/>
</dbReference>
<evidence type="ECO:0008006" key="3">
    <source>
        <dbReference type="Google" id="ProtNLM"/>
    </source>
</evidence>
<dbReference type="GO" id="GO:0009451">
    <property type="term" value="P:RNA modification"/>
    <property type="evidence" value="ECO:0007669"/>
    <property type="project" value="InterPro"/>
</dbReference>
<comment type="caution">
    <text evidence="1">The sequence shown here is derived from an EMBL/GenBank/DDBJ whole genome shotgun (WGS) entry which is preliminary data.</text>
</comment>
<organism evidence="1 2">
    <name type="scientific">Salix viminalis</name>
    <name type="common">Common osier</name>
    <name type="synonym">Basket willow</name>
    <dbReference type="NCBI Taxonomy" id="40686"/>
    <lineage>
        <taxon>Eukaryota</taxon>
        <taxon>Viridiplantae</taxon>
        <taxon>Streptophyta</taxon>
        <taxon>Embryophyta</taxon>
        <taxon>Tracheophyta</taxon>
        <taxon>Spermatophyta</taxon>
        <taxon>Magnoliopsida</taxon>
        <taxon>eudicotyledons</taxon>
        <taxon>Gunneridae</taxon>
        <taxon>Pentapetalae</taxon>
        <taxon>rosids</taxon>
        <taxon>fabids</taxon>
        <taxon>Malpighiales</taxon>
        <taxon>Salicaceae</taxon>
        <taxon>Saliceae</taxon>
        <taxon>Salix</taxon>
    </lineage>
</organism>
<dbReference type="Pfam" id="PF20431">
    <property type="entry name" value="E_motif"/>
    <property type="match status" value="1"/>
</dbReference>
<reference evidence="1" key="1">
    <citation type="submission" date="2022-11" db="EMBL/GenBank/DDBJ databases">
        <authorList>
            <person name="Hyden B.L."/>
            <person name="Feng K."/>
            <person name="Yates T."/>
            <person name="Jawdy S."/>
            <person name="Smart L.B."/>
            <person name="Muchero W."/>
        </authorList>
    </citation>
    <scope>NUCLEOTIDE SEQUENCE</scope>
    <source>
        <tissue evidence="1">Shoot tip</tissue>
    </source>
</reference>
<name>A0A9Q0VJA9_SALVM</name>
<sequence>MLVWWMRDSTILTSFGRDNSIQLREDHHACLVDLCGRAGRLKEAYDYIKQLGTKASSSIWGSLLAGCNAHGDLEIGQLAAKELENDDPENAGTYLLLSNIYASGRKWREASRVRPAYTSADLAKALSSS</sequence>
<dbReference type="AlphaFoldDB" id="A0A9Q0VJA9"/>
<dbReference type="PANTHER" id="PTHR47926">
    <property type="entry name" value="PENTATRICOPEPTIDE REPEAT-CONTAINING PROTEIN"/>
    <property type="match status" value="1"/>
</dbReference>
<dbReference type="GO" id="GO:0003723">
    <property type="term" value="F:RNA binding"/>
    <property type="evidence" value="ECO:0007669"/>
    <property type="project" value="InterPro"/>
</dbReference>
<dbReference type="InterPro" id="IPR046960">
    <property type="entry name" value="PPR_At4g14850-like_plant"/>
</dbReference>
<proteinExistence type="predicted"/>
<dbReference type="PANTHER" id="PTHR47926:SF373">
    <property type="entry name" value="TETRATRICOPEPTIDE-LIKE HELICAL DOMAIN SUPERFAMILY, DYW DOMAIN-CONTAINING PROTEIN"/>
    <property type="match status" value="1"/>
</dbReference>
<evidence type="ECO:0000313" key="1">
    <source>
        <dbReference type="EMBL" id="KAJ6749657.1"/>
    </source>
</evidence>